<keyword evidence="3" id="KW-0732">Signal</keyword>
<sequence>MYKRIITALVAGTLTLSVVPVAHADEPDLGTNQEVTENQSAQSSSEDTSSTDTSSSDDGVQGGSSVETFVAVAVIAGVAAAIGGGVHWAVQQRIIPNPLPGIIPTPPAPKKPQVQKAVAKPAPVPAPKANPAPVRRPVPAVGYQNCTDVWNKLGRSIYPRDAGFQSKFDRDGDGVGCERDPR</sequence>
<dbReference type="RefSeq" id="WP_003849196.1">
    <property type="nucleotide sequence ID" value="NZ_CP009244.1"/>
</dbReference>
<feature type="compositionally biased region" description="Basic and acidic residues" evidence="1">
    <location>
        <begin position="167"/>
        <end position="182"/>
    </location>
</feature>
<evidence type="ECO:0000259" key="4">
    <source>
        <dbReference type="SMART" id="SM00894"/>
    </source>
</evidence>
<reference evidence="5 6" key="1">
    <citation type="submission" date="2010-04" db="EMBL/GenBank/DDBJ databases">
        <authorList>
            <person name="Weinstock G."/>
            <person name="Sodergren E."/>
            <person name="Clifton S."/>
            <person name="Fulton L."/>
            <person name="Fulton B."/>
            <person name="Courtney L."/>
            <person name="Fronick C."/>
            <person name="Harrison M."/>
            <person name="Strong C."/>
            <person name="Farmer C."/>
            <person name="Delahaunty K."/>
            <person name="Markovic C."/>
            <person name="Hall O."/>
            <person name="Minx P."/>
            <person name="Tomlinson C."/>
            <person name="Mitreva M."/>
            <person name="Hou S."/>
            <person name="Wollam A."/>
            <person name="Pepin K.H."/>
            <person name="Johnson M."/>
            <person name="Bhonagiri V."/>
            <person name="Zhang X."/>
            <person name="Suruliraj S."/>
            <person name="Warren W."/>
            <person name="Chinwalla A."/>
            <person name="Mardis E.R."/>
            <person name="Wilson R.K."/>
        </authorList>
    </citation>
    <scope>NUCLEOTIDE SEQUENCE [LARGE SCALE GENOMIC DNA]</scope>
    <source>
        <strain evidence="5 6">DSM 20306</strain>
    </source>
</reference>
<evidence type="ECO:0000256" key="2">
    <source>
        <dbReference type="SAM" id="Phobius"/>
    </source>
</evidence>
<organism evidence="5 6">
    <name type="scientific">Corynebacterium ammoniagenes DSM 20306</name>
    <dbReference type="NCBI Taxonomy" id="649754"/>
    <lineage>
        <taxon>Bacteria</taxon>
        <taxon>Bacillati</taxon>
        <taxon>Actinomycetota</taxon>
        <taxon>Actinomycetes</taxon>
        <taxon>Mycobacteriales</taxon>
        <taxon>Corynebacteriaceae</taxon>
        <taxon>Corynebacterium</taxon>
    </lineage>
</organism>
<feature type="region of interest" description="Disordered" evidence="1">
    <location>
        <begin position="27"/>
        <end position="62"/>
    </location>
</feature>
<evidence type="ECO:0000313" key="5">
    <source>
        <dbReference type="EMBL" id="EFG80232.1"/>
    </source>
</evidence>
<feature type="domain" description="Excalibur calcium-binding" evidence="4">
    <location>
        <begin position="142"/>
        <end position="178"/>
    </location>
</feature>
<feature type="chain" id="PRO_5045626452" evidence="3">
    <location>
        <begin position="25"/>
        <end position="182"/>
    </location>
</feature>
<accession>A0ABN0ABT7</accession>
<dbReference type="Proteomes" id="UP000006015">
    <property type="component" value="Unassembled WGS sequence"/>
</dbReference>
<feature type="transmembrane region" description="Helical" evidence="2">
    <location>
        <begin position="69"/>
        <end position="90"/>
    </location>
</feature>
<name>A0ABN0ABT7_CORAM</name>
<dbReference type="EMBL" id="ADNS01000031">
    <property type="protein sequence ID" value="EFG80232.1"/>
    <property type="molecule type" value="Genomic_DNA"/>
</dbReference>
<dbReference type="InterPro" id="IPR008613">
    <property type="entry name" value="Excalibur_Ca-bd_domain"/>
</dbReference>
<evidence type="ECO:0000313" key="6">
    <source>
        <dbReference type="Proteomes" id="UP000006015"/>
    </source>
</evidence>
<dbReference type="SMART" id="SM00894">
    <property type="entry name" value="Excalibur"/>
    <property type="match status" value="1"/>
</dbReference>
<dbReference type="Pfam" id="PF05901">
    <property type="entry name" value="Excalibur"/>
    <property type="match status" value="1"/>
</dbReference>
<evidence type="ECO:0000256" key="1">
    <source>
        <dbReference type="SAM" id="MobiDB-lite"/>
    </source>
</evidence>
<keyword evidence="2" id="KW-0812">Transmembrane</keyword>
<feature type="signal peptide" evidence="3">
    <location>
        <begin position="1"/>
        <end position="24"/>
    </location>
</feature>
<comment type="caution">
    <text evidence="5">The sequence shown here is derived from an EMBL/GenBank/DDBJ whole genome shotgun (WGS) entry which is preliminary data.</text>
</comment>
<feature type="region of interest" description="Disordered" evidence="1">
    <location>
        <begin position="162"/>
        <end position="182"/>
    </location>
</feature>
<protein>
    <submittedName>
        <fullName evidence="5">Excalibur domain protein</fullName>
    </submittedName>
</protein>
<keyword evidence="2" id="KW-0472">Membrane</keyword>
<keyword evidence="6" id="KW-1185">Reference proteome</keyword>
<feature type="compositionally biased region" description="Low complexity" evidence="1">
    <location>
        <begin position="39"/>
        <end position="62"/>
    </location>
</feature>
<keyword evidence="2" id="KW-1133">Transmembrane helix</keyword>
<proteinExistence type="predicted"/>
<gene>
    <name evidence="5" type="ORF">HMPREF0281_02325</name>
</gene>
<evidence type="ECO:0000256" key="3">
    <source>
        <dbReference type="SAM" id="SignalP"/>
    </source>
</evidence>